<evidence type="ECO:0000313" key="14">
    <source>
        <dbReference type="Proteomes" id="UP000295292"/>
    </source>
</evidence>
<dbReference type="RefSeq" id="WP_133583065.1">
    <property type="nucleotide sequence ID" value="NZ_SNYV01000011.1"/>
</dbReference>
<keyword evidence="4 8" id="KW-0812">Transmembrane</keyword>
<evidence type="ECO:0000256" key="10">
    <source>
        <dbReference type="SAM" id="SignalP"/>
    </source>
</evidence>
<comment type="similarity">
    <text evidence="8 9">Belongs to the TonB-dependent receptor family.</text>
</comment>
<keyword evidence="5 9" id="KW-0798">TonB box</keyword>
<dbReference type="NCBIfam" id="TIGR04056">
    <property type="entry name" value="OMP_RagA_SusC"/>
    <property type="match status" value="1"/>
</dbReference>
<dbReference type="NCBIfam" id="TIGR04057">
    <property type="entry name" value="SusC_RagA_signa"/>
    <property type="match status" value="1"/>
</dbReference>
<proteinExistence type="inferred from homology"/>
<sequence>MKTTYLIFLLFIFIKTVNCQAQVKKTNITDVDSLTLTHIRYKTVKIALSQLLKDRFVTLVSKDNMLETVTINTGYQKINQRISSGAVDKIDLRRSRDVHASNIFQKLEGNSPILFDKTGDSKRSMTIRGLSSINNTNLPLIVLDNFPYEGDPNWINPEDIDDITILKDAAASAIWGTRAGNGVIVITTKKGKYNSPNRVTIASGVQVQNKPNLYSLNRISSSGVVDLENFLFEKGRYDNQNSFNMPYLSPVVEHLIAIREGIGDKKDHEQAIANYRKLDVRDDYSKYMYRTAVNQYQNLSIEGGSRNLRYQFSARMDNNTGTLDEKLKKNLIRTFIEIELHPKIRLSTDLQYVDNNFKEGRTAYSPSNGRPYLMLADNDGNPIRQAKNRVGYLDTVGQGLLNDWFEYPLIEYKKKHSILASNMVLANVTADIKLLKGLNLQGNYGFQFVSTRDKQRYDEDSYMVRNLINSYAAVDYAKRTVTSAIPTGGILDQSDQIQKTHNVRFGVNYEKRWRGLLFTALLGTEWRQANAESAQYRFYGFDPDTYTVSKVDYRNPYTHFIDKSTIYVPYLDDKHLKINRSRSQYANASVSYNGRYVLTGSVRRDASNLFGVKTNERWQPLWSIGYKWNLSEERFFKIAWIDALSLRGSYGISGNVDQSRSAITTIRYTNPDRYTNLPQAIISQYSNPDLRWEKNTIWNTGIDFSFMSGKINGSLDYYKKWGTDLFGRYPVDYTAIPNKGVLRNIAAMKGNGVDLKLNGNIPFGNRVFFTPQFMINFNTDKVTDYYYEGNYAYEFLSYGTSVTGQVGYPVYSILTYKWNGLDANGNPVGELDGQRSIDYPNIKLQDKSVLEYKGTVVPRYSGYFNPGMSLGNVDVSASFLYKLGHIFRRTPVGYNELIAMGGLGDGSGDFDRRWKVSGDENKTDIPSFIYPVDTERSSFYQSSSILVEDASHIRLQNLSVGYKFRINKTVAGRLFCNATNLGIIWRKNNKGIDPDYLSQFRPKKQISLGINLTYN</sequence>
<evidence type="ECO:0000256" key="1">
    <source>
        <dbReference type="ARBA" id="ARBA00004571"/>
    </source>
</evidence>
<dbReference type="PROSITE" id="PS52016">
    <property type="entry name" value="TONB_DEPENDENT_REC_3"/>
    <property type="match status" value="1"/>
</dbReference>
<feature type="chain" id="PRO_5020204422" evidence="10">
    <location>
        <begin position="22"/>
        <end position="1015"/>
    </location>
</feature>
<organism evidence="13 14">
    <name type="scientific">Sphingobacterium yanglingense</name>
    <dbReference type="NCBI Taxonomy" id="1437280"/>
    <lineage>
        <taxon>Bacteria</taxon>
        <taxon>Pseudomonadati</taxon>
        <taxon>Bacteroidota</taxon>
        <taxon>Sphingobacteriia</taxon>
        <taxon>Sphingobacteriales</taxon>
        <taxon>Sphingobacteriaceae</taxon>
        <taxon>Sphingobacterium</taxon>
    </lineage>
</organism>
<evidence type="ECO:0000256" key="9">
    <source>
        <dbReference type="RuleBase" id="RU003357"/>
    </source>
</evidence>
<evidence type="ECO:0000256" key="3">
    <source>
        <dbReference type="ARBA" id="ARBA00022452"/>
    </source>
</evidence>
<dbReference type="GO" id="GO:0009279">
    <property type="term" value="C:cell outer membrane"/>
    <property type="evidence" value="ECO:0007669"/>
    <property type="project" value="UniProtKB-SubCell"/>
</dbReference>
<keyword evidence="7 8" id="KW-0998">Cell outer membrane</keyword>
<feature type="signal peptide" evidence="10">
    <location>
        <begin position="1"/>
        <end position="21"/>
    </location>
</feature>
<evidence type="ECO:0000256" key="2">
    <source>
        <dbReference type="ARBA" id="ARBA00022448"/>
    </source>
</evidence>
<keyword evidence="10" id="KW-0732">Signal</keyword>
<dbReference type="InterPro" id="IPR000531">
    <property type="entry name" value="Beta-barrel_TonB"/>
</dbReference>
<dbReference type="OrthoDB" id="9768177at2"/>
<keyword evidence="6 8" id="KW-0472">Membrane</keyword>
<dbReference type="SUPFAM" id="SSF56935">
    <property type="entry name" value="Porins"/>
    <property type="match status" value="1"/>
</dbReference>
<dbReference type="InterPro" id="IPR037066">
    <property type="entry name" value="Plug_dom_sf"/>
</dbReference>
<reference evidence="13 14" key="1">
    <citation type="submission" date="2019-03" db="EMBL/GenBank/DDBJ databases">
        <title>Genomic Encyclopedia of Archaeal and Bacterial Type Strains, Phase II (KMG-II): from individual species to whole genera.</title>
        <authorList>
            <person name="Goeker M."/>
        </authorList>
    </citation>
    <scope>NUCLEOTIDE SEQUENCE [LARGE SCALE GENOMIC DNA]</scope>
    <source>
        <strain evidence="13 14">DSM 28353</strain>
    </source>
</reference>
<evidence type="ECO:0000256" key="4">
    <source>
        <dbReference type="ARBA" id="ARBA00022692"/>
    </source>
</evidence>
<evidence type="ECO:0000256" key="6">
    <source>
        <dbReference type="ARBA" id="ARBA00023136"/>
    </source>
</evidence>
<evidence type="ECO:0000256" key="7">
    <source>
        <dbReference type="ARBA" id="ARBA00023237"/>
    </source>
</evidence>
<evidence type="ECO:0000256" key="5">
    <source>
        <dbReference type="ARBA" id="ARBA00023077"/>
    </source>
</evidence>
<dbReference type="InterPro" id="IPR039426">
    <property type="entry name" value="TonB-dep_rcpt-like"/>
</dbReference>
<dbReference type="InterPro" id="IPR012910">
    <property type="entry name" value="Plug_dom"/>
</dbReference>
<dbReference type="Gene3D" id="2.40.170.20">
    <property type="entry name" value="TonB-dependent receptor, beta-barrel domain"/>
    <property type="match status" value="1"/>
</dbReference>
<comment type="subcellular location">
    <subcellularLocation>
        <location evidence="1 8">Cell outer membrane</location>
        <topology evidence="1 8">Multi-pass membrane protein</topology>
    </subcellularLocation>
</comment>
<comment type="caution">
    <text evidence="13">The sequence shown here is derived from an EMBL/GenBank/DDBJ whole genome shotgun (WGS) entry which is preliminary data.</text>
</comment>
<dbReference type="AlphaFoldDB" id="A0A4R6WGN3"/>
<feature type="domain" description="TonB-dependent receptor plug" evidence="12">
    <location>
        <begin position="85"/>
        <end position="183"/>
    </location>
</feature>
<name>A0A4R6WGN3_9SPHI</name>
<dbReference type="Gene3D" id="2.170.130.10">
    <property type="entry name" value="TonB-dependent receptor, plug domain"/>
    <property type="match status" value="1"/>
</dbReference>
<evidence type="ECO:0000256" key="8">
    <source>
        <dbReference type="PROSITE-ProRule" id="PRU01360"/>
    </source>
</evidence>
<dbReference type="Pfam" id="PF07715">
    <property type="entry name" value="Plug"/>
    <property type="match status" value="1"/>
</dbReference>
<dbReference type="InterPro" id="IPR023997">
    <property type="entry name" value="TonB-dep_OMP_SusC/RagA_CS"/>
</dbReference>
<evidence type="ECO:0000259" key="11">
    <source>
        <dbReference type="Pfam" id="PF00593"/>
    </source>
</evidence>
<dbReference type="InterPro" id="IPR036942">
    <property type="entry name" value="Beta-barrel_TonB_sf"/>
</dbReference>
<keyword evidence="2 8" id="KW-0813">Transport</keyword>
<keyword evidence="3 8" id="KW-1134">Transmembrane beta strand</keyword>
<dbReference type="InterPro" id="IPR023996">
    <property type="entry name" value="TonB-dep_OMP_SusC/RagA"/>
</dbReference>
<keyword evidence="14" id="KW-1185">Reference proteome</keyword>
<dbReference type="Proteomes" id="UP000295292">
    <property type="component" value="Unassembled WGS sequence"/>
</dbReference>
<dbReference type="Pfam" id="PF00593">
    <property type="entry name" value="TonB_dep_Rec_b-barrel"/>
    <property type="match status" value="1"/>
</dbReference>
<dbReference type="EMBL" id="SNYV01000011">
    <property type="protein sequence ID" value="TDQ79264.1"/>
    <property type="molecule type" value="Genomic_DNA"/>
</dbReference>
<protein>
    <submittedName>
        <fullName evidence="13">TonB-linked SusC/RagA family outer membrane protein</fullName>
    </submittedName>
</protein>
<feature type="domain" description="TonB-dependent receptor-like beta-barrel" evidence="11">
    <location>
        <begin position="440"/>
        <end position="981"/>
    </location>
</feature>
<gene>
    <name evidence="13" type="ORF">CLV99_0697</name>
</gene>
<evidence type="ECO:0000259" key="12">
    <source>
        <dbReference type="Pfam" id="PF07715"/>
    </source>
</evidence>
<accession>A0A4R6WGN3</accession>
<evidence type="ECO:0000313" key="13">
    <source>
        <dbReference type="EMBL" id="TDQ79264.1"/>
    </source>
</evidence>